<sequence>MFDSLLGRLGIRVIEEYLPDGWWGAYDWYSRTIYLRPGLAPVQRRSTLAHECAHAVLDHHGHHPRNETAAKELAASWLITREEFMLAAKAHGTVQAAAHELGVLPRDIKAFQRILEKEGAPCVS</sequence>
<gene>
    <name evidence="2" type="ORF">IW252_002631</name>
</gene>
<evidence type="ECO:0000313" key="3">
    <source>
        <dbReference type="Proteomes" id="UP000625033"/>
    </source>
</evidence>
<evidence type="ECO:0000259" key="1">
    <source>
        <dbReference type="Pfam" id="PF06114"/>
    </source>
</evidence>
<proteinExistence type="predicted"/>
<dbReference type="InterPro" id="IPR010359">
    <property type="entry name" value="IrrE_HExxH"/>
</dbReference>
<dbReference type="RefSeq" id="WP_196836997.1">
    <property type="nucleotide sequence ID" value="NZ_JADOTZ010000001.1"/>
</dbReference>
<comment type="caution">
    <text evidence="2">The sequence shown here is derived from an EMBL/GenBank/DDBJ whole genome shotgun (WGS) entry which is preliminary data.</text>
</comment>
<dbReference type="Pfam" id="PF06114">
    <property type="entry name" value="Peptidase_M78"/>
    <property type="match status" value="1"/>
</dbReference>
<feature type="domain" description="IrrE N-terminal-like" evidence="1">
    <location>
        <begin position="8"/>
        <end position="103"/>
    </location>
</feature>
<dbReference type="Gene3D" id="1.10.10.2910">
    <property type="match status" value="1"/>
</dbReference>
<name>A0A931GMX8_9MICC</name>
<keyword evidence="3" id="KW-1185">Reference proteome</keyword>
<evidence type="ECO:0000313" key="2">
    <source>
        <dbReference type="EMBL" id="MBG6085864.1"/>
    </source>
</evidence>
<dbReference type="AlphaFoldDB" id="A0A931GMX8"/>
<reference evidence="2" key="1">
    <citation type="submission" date="2020-11" db="EMBL/GenBank/DDBJ databases">
        <title>Sequencing the genomes of 1000 actinobacteria strains.</title>
        <authorList>
            <person name="Klenk H.-P."/>
        </authorList>
    </citation>
    <scope>NUCLEOTIDE SEQUENCE</scope>
    <source>
        <strain evidence="2">DSM 26152</strain>
    </source>
</reference>
<dbReference type="Proteomes" id="UP000625033">
    <property type="component" value="Unassembled WGS sequence"/>
</dbReference>
<protein>
    <submittedName>
        <fullName evidence="2">Zn-dependent peptidase ImmA (M78 family)</fullName>
    </submittedName>
</protein>
<accession>A0A931GMX8</accession>
<organism evidence="2 3">
    <name type="scientific">Zhihengliuella flava</name>
    <dbReference type="NCBI Taxonomy" id="1285193"/>
    <lineage>
        <taxon>Bacteria</taxon>
        <taxon>Bacillati</taxon>
        <taxon>Actinomycetota</taxon>
        <taxon>Actinomycetes</taxon>
        <taxon>Micrococcales</taxon>
        <taxon>Micrococcaceae</taxon>
        <taxon>Zhihengliuella</taxon>
    </lineage>
</organism>
<dbReference type="EMBL" id="JADOTZ010000001">
    <property type="protein sequence ID" value="MBG6085864.1"/>
    <property type="molecule type" value="Genomic_DNA"/>
</dbReference>